<sequence>MHFSNKKNKAMKITEQEKKNLTIGIAVAIGGIVLYTVLRPKTESFADPTGNGTYIPGQVAFNAKSVAGSLYNAMKDMGTDEEAIIEILKPVNQTQFAQVVTAFGRKSYNTVTGNQYSFDPFSSLPLLGLKDWLFNELSGKEYAILRLKYPYHL</sequence>
<dbReference type="AlphaFoldDB" id="A0A1D9PBV2"/>
<dbReference type="Pfam" id="PF00191">
    <property type="entry name" value="Annexin"/>
    <property type="match status" value="1"/>
</dbReference>
<dbReference type="InterPro" id="IPR037104">
    <property type="entry name" value="Annexin_sf"/>
</dbReference>
<keyword evidence="4" id="KW-1185">Reference proteome</keyword>
<evidence type="ECO:0008006" key="5">
    <source>
        <dbReference type="Google" id="ProtNLM"/>
    </source>
</evidence>
<evidence type="ECO:0000313" key="4">
    <source>
        <dbReference type="Proteomes" id="UP000178198"/>
    </source>
</evidence>
<evidence type="ECO:0000313" key="3">
    <source>
        <dbReference type="EMBL" id="AOZ99595.1"/>
    </source>
</evidence>
<dbReference type="Proteomes" id="UP000178198">
    <property type="component" value="Chromosome"/>
</dbReference>
<protein>
    <recommendedName>
        <fullName evidence="5">Annexin</fullName>
    </recommendedName>
</protein>
<proteinExistence type="predicted"/>
<keyword evidence="2" id="KW-0812">Transmembrane</keyword>
<dbReference type="GO" id="GO:0005509">
    <property type="term" value="F:calcium ion binding"/>
    <property type="evidence" value="ECO:0007669"/>
    <property type="project" value="InterPro"/>
</dbReference>
<dbReference type="KEGG" id="fcm:BIW12_09160"/>
<gene>
    <name evidence="3" type="ORF">BIW12_09160</name>
</gene>
<feature type="transmembrane region" description="Helical" evidence="2">
    <location>
        <begin position="21"/>
        <end position="38"/>
    </location>
</feature>
<dbReference type="EMBL" id="CP017774">
    <property type="protein sequence ID" value="AOZ99595.1"/>
    <property type="molecule type" value="Genomic_DNA"/>
</dbReference>
<evidence type="ECO:0000256" key="1">
    <source>
        <dbReference type="ARBA" id="ARBA00022737"/>
    </source>
</evidence>
<evidence type="ECO:0000256" key="2">
    <source>
        <dbReference type="SAM" id="Phobius"/>
    </source>
</evidence>
<reference evidence="3 4" key="1">
    <citation type="submission" date="2016-10" db="EMBL/GenBank/DDBJ databases">
        <title>Complete Genome Sequence of Flavobacterium sp. PK15.</title>
        <authorList>
            <person name="Ekwe A."/>
            <person name="Kim S.B."/>
        </authorList>
    </citation>
    <scope>NUCLEOTIDE SEQUENCE [LARGE SCALE GENOMIC DNA]</scope>
    <source>
        <strain evidence="3 4">PK15</strain>
    </source>
</reference>
<keyword evidence="2" id="KW-1133">Transmembrane helix</keyword>
<dbReference type="Gene3D" id="1.10.220.10">
    <property type="entry name" value="Annexin"/>
    <property type="match status" value="1"/>
</dbReference>
<dbReference type="GO" id="GO:0005544">
    <property type="term" value="F:calcium-dependent phospholipid binding"/>
    <property type="evidence" value="ECO:0007669"/>
    <property type="project" value="InterPro"/>
</dbReference>
<name>A0A1D9PBV2_9FLAO</name>
<keyword evidence="1" id="KW-0677">Repeat</keyword>
<dbReference type="STRING" id="1306519.BIW12_09160"/>
<dbReference type="SUPFAM" id="SSF47874">
    <property type="entry name" value="Annexin"/>
    <property type="match status" value="1"/>
</dbReference>
<dbReference type="InterPro" id="IPR018502">
    <property type="entry name" value="Annexin_repeat"/>
</dbReference>
<organism evidence="3 4">
    <name type="scientific">Flavobacterium commune</name>
    <dbReference type="NCBI Taxonomy" id="1306519"/>
    <lineage>
        <taxon>Bacteria</taxon>
        <taxon>Pseudomonadati</taxon>
        <taxon>Bacteroidota</taxon>
        <taxon>Flavobacteriia</taxon>
        <taxon>Flavobacteriales</taxon>
        <taxon>Flavobacteriaceae</taxon>
        <taxon>Flavobacterium</taxon>
    </lineage>
</organism>
<keyword evidence="2" id="KW-0472">Membrane</keyword>
<accession>A0A1D9PBV2</accession>